<evidence type="ECO:0000256" key="1">
    <source>
        <dbReference type="ARBA" id="ARBA00005582"/>
    </source>
</evidence>
<name>A0A853BW75_9ACTN</name>
<dbReference type="SUPFAM" id="SSF55811">
    <property type="entry name" value="Nudix"/>
    <property type="match status" value="1"/>
</dbReference>
<accession>A0A853BW75</accession>
<gene>
    <name evidence="4" type="ORF">HNR12_005507</name>
</gene>
<evidence type="ECO:0000313" key="5">
    <source>
        <dbReference type="Proteomes" id="UP000575985"/>
    </source>
</evidence>
<keyword evidence="2" id="KW-0378">Hydrolase</keyword>
<dbReference type="PANTHER" id="PTHR43736:SF1">
    <property type="entry name" value="DIHYDRONEOPTERIN TRIPHOSPHATE DIPHOSPHATASE"/>
    <property type="match status" value="1"/>
</dbReference>
<dbReference type="InterPro" id="IPR020084">
    <property type="entry name" value="NUDIX_hydrolase_CS"/>
</dbReference>
<dbReference type="Proteomes" id="UP000575985">
    <property type="component" value="Unassembled WGS sequence"/>
</dbReference>
<evidence type="ECO:0000256" key="2">
    <source>
        <dbReference type="ARBA" id="ARBA00022801"/>
    </source>
</evidence>
<evidence type="ECO:0000313" key="4">
    <source>
        <dbReference type="EMBL" id="NYI99230.1"/>
    </source>
</evidence>
<dbReference type="RefSeq" id="WP_179770238.1">
    <property type="nucleotide sequence ID" value="NZ_JACCFO010000001.1"/>
</dbReference>
<dbReference type="InterPro" id="IPR015797">
    <property type="entry name" value="NUDIX_hydrolase-like_dom_sf"/>
</dbReference>
<dbReference type="Gene3D" id="3.90.79.10">
    <property type="entry name" value="Nucleoside Triphosphate Pyrophosphohydrolase"/>
    <property type="match status" value="1"/>
</dbReference>
<proteinExistence type="inferred from homology"/>
<organism evidence="4 5">
    <name type="scientific">Streptomonospora nanhaiensis</name>
    <dbReference type="NCBI Taxonomy" id="1323731"/>
    <lineage>
        <taxon>Bacteria</taxon>
        <taxon>Bacillati</taxon>
        <taxon>Actinomycetota</taxon>
        <taxon>Actinomycetes</taxon>
        <taxon>Streptosporangiales</taxon>
        <taxon>Nocardiopsidaceae</taxon>
        <taxon>Streptomonospora</taxon>
    </lineage>
</organism>
<evidence type="ECO:0000259" key="3">
    <source>
        <dbReference type="PROSITE" id="PS51462"/>
    </source>
</evidence>
<feature type="domain" description="Nudix hydrolase" evidence="3">
    <location>
        <begin position="38"/>
        <end position="166"/>
    </location>
</feature>
<dbReference type="PROSITE" id="PS51462">
    <property type="entry name" value="NUDIX"/>
    <property type="match status" value="1"/>
</dbReference>
<dbReference type="EMBL" id="JACCFO010000001">
    <property type="protein sequence ID" value="NYI99230.1"/>
    <property type="molecule type" value="Genomic_DNA"/>
</dbReference>
<comment type="caution">
    <text evidence="4">The sequence shown here is derived from an EMBL/GenBank/DDBJ whole genome shotgun (WGS) entry which is preliminary data.</text>
</comment>
<dbReference type="PANTHER" id="PTHR43736">
    <property type="entry name" value="ADP-RIBOSE PYROPHOSPHATASE"/>
    <property type="match status" value="1"/>
</dbReference>
<dbReference type="PROSITE" id="PS00893">
    <property type="entry name" value="NUDIX_BOX"/>
    <property type="match status" value="1"/>
</dbReference>
<sequence>MRWTVHSEKPLYTDPWLDIRIADVEITGGRHLQHRLIRTSPGAGAVVLNERNQVLLEWRHRFITDTWGYEIPIGGVNDNEAPAAAAAREVEEETGWRPGPLRPLLYVQPSPGISDSAHHVFLADTAEHVGDPAEDWEAERIEWVPLSSIPELVAQQKIVAGTSMNALLYAYATTRNRN</sequence>
<keyword evidence="5" id="KW-1185">Reference proteome</keyword>
<protein>
    <submittedName>
        <fullName evidence="4">8-oxo-dGTP pyrophosphatase MutT (NUDIX family)</fullName>
    </submittedName>
</protein>
<dbReference type="GO" id="GO:0016787">
    <property type="term" value="F:hydrolase activity"/>
    <property type="evidence" value="ECO:0007669"/>
    <property type="project" value="UniProtKB-KW"/>
</dbReference>
<reference evidence="4 5" key="1">
    <citation type="submission" date="2020-07" db="EMBL/GenBank/DDBJ databases">
        <title>Sequencing the genomes of 1000 actinobacteria strains.</title>
        <authorList>
            <person name="Klenk H.-P."/>
        </authorList>
    </citation>
    <scope>NUCLEOTIDE SEQUENCE [LARGE SCALE GENOMIC DNA]</scope>
    <source>
        <strain evidence="4 5">DSM 45927</strain>
    </source>
</reference>
<dbReference type="InterPro" id="IPR000086">
    <property type="entry name" value="NUDIX_hydrolase_dom"/>
</dbReference>
<comment type="similarity">
    <text evidence="1">Belongs to the Nudix hydrolase family.</text>
</comment>
<dbReference type="AlphaFoldDB" id="A0A853BW75"/>
<dbReference type="Pfam" id="PF00293">
    <property type="entry name" value="NUDIX"/>
    <property type="match status" value="1"/>
</dbReference>